<evidence type="ECO:0000256" key="4">
    <source>
        <dbReference type="ARBA" id="ARBA00022679"/>
    </source>
</evidence>
<evidence type="ECO:0000256" key="3">
    <source>
        <dbReference type="ARBA" id="ARBA00022603"/>
    </source>
</evidence>
<reference evidence="8" key="1">
    <citation type="journal article" date="2019" name="Int. J. Syst. Evol. Microbiol.">
        <title>The Global Catalogue of Microorganisms (GCM) 10K type strain sequencing project: providing services to taxonomists for standard genome sequencing and annotation.</title>
        <authorList>
            <consortium name="The Broad Institute Genomics Platform"/>
            <consortium name="The Broad Institute Genome Sequencing Center for Infectious Disease"/>
            <person name="Wu L."/>
            <person name="Ma J."/>
        </authorList>
    </citation>
    <scope>NUCLEOTIDE SEQUENCE [LARGE SCALE GENOMIC DNA]</scope>
    <source>
        <strain evidence="8">CGMCC 4.7241</strain>
    </source>
</reference>
<comment type="similarity">
    <text evidence="6">Belongs to the methyltransferase superfamily. RNA methyltransferase RsmG family.</text>
</comment>
<keyword evidence="4 6" id="KW-0808">Transferase</keyword>
<dbReference type="Pfam" id="PF02527">
    <property type="entry name" value="GidB"/>
    <property type="match status" value="1"/>
</dbReference>
<comment type="caution">
    <text evidence="7">The sequence shown here is derived from an EMBL/GenBank/DDBJ whole genome shotgun (WGS) entry which is preliminary data.</text>
</comment>
<gene>
    <name evidence="6 7" type="primary">rsmG</name>
    <name evidence="7" type="ORF">ACFOUW_22415</name>
</gene>
<protein>
    <recommendedName>
        <fullName evidence="6">Ribosomal RNA small subunit methyltransferase G</fullName>
        <ecNumber evidence="6">2.1.1.-</ecNumber>
    </recommendedName>
    <alternativeName>
        <fullName evidence="6">16S rRNA 7-methylguanosine methyltransferase</fullName>
        <shortName evidence="6">16S rRNA m7G methyltransferase</shortName>
    </alternativeName>
</protein>
<evidence type="ECO:0000313" key="8">
    <source>
        <dbReference type="Proteomes" id="UP001595699"/>
    </source>
</evidence>
<keyword evidence="1 6" id="KW-0963">Cytoplasm</keyword>
<comment type="function">
    <text evidence="6">Specifically methylates the N7 position of a guanine in 16S rRNA.</text>
</comment>
<feature type="binding site" evidence="6">
    <location>
        <position position="52"/>
    </location>
    <ligand>
        <name>S-adenosyl-L-methionine</name>
        <dbReference type="ChEBI" id="CHEBI:59789"/>
    </ligand>
</feature>
<proteinExistence type="inferred from homology"/>
<dbReference type="Gene3D" id="3.40.50.150">
    <property type="entry name" value="Vaccinia Virus protein VP39"/>
    <property type="match status" value="1"/>
</dbReference>
<dbReference type="GO" id="GO:0008168">
    <property type="term" value="F:methyltransferase activity"/>
    <property type="evidence" value="ECO:0007669"/>
    <property type="project" value="UniProtKB-KW"/>
</dbReference>
<evidence type="ECO:0000256" key="2">
    <source>
        <dbReference type="ARBA" id="ARBA00022552"/>
    </source>
</evidence>
<dbReference type="PANTHER" id="PTHR31760:SF0">
    <property type="entry name" value="S-ADENOSYL-L-METHIONINE-DEPENDENT METHYLTRANSFERASES SUPERFAMILY PROTEIN"/>
    <property type="match status" value="1"/>
</dbReference>
<evidence type="ECO:0000256" key="5">
    <source>
        <dbReference type="ARBA" id="ARBA00022691"/>
    </source>
</evidence>
<dbReference type="Proteomes" id="UP001595699">
    <property type="component" value="Unassembled WGS sequence"/>
</dbReference>
<accession>A0ABV7YE85</accession>
<organism evidence="7 8">
    <name type="scientific">Tenggerimyces flavus</name>
    <dbReference type="NCBI Taxonomy" id="1708749"/>
    <lineage>
        <taxon>Bacteria</taxon>
        <taxon>Bacillati</taxon>
        <taxon>Actinomycetota</taxon>
        <taxon>Actinomycetes</taxon>
        <taxon>Propionibacteriales</taxon>
        <taxon>Nocardioidaceae</taxon>
        <taxon>Tenggerimyces</taxon>
    </lineage>
</organism>
<evidence type="ECO:0000256" key="6">
    <source>
        <dbReference type="HAMAP-Rule" id="MF_00074"/>
    </source>
</evidence>
<dbReference type="HAMAP" id="MF_00074">
    <property type="entry name" value="16SrRNA_methyltr_G"/>
    <property type="match status" value="1"/>
</dbReference>
<feature type="binding site" evidence="6">
    <location>
        <position position="57"/>
    </location>
    <ligand>
        <name>S-adenosyl-L-methionine</name>
        <dbReference type="ChEBI" id="CHEBI:59789"/>
    </ligand>
</feature>
<dbReference type="InterPro" id="IPR003682">
    <property type="entry name" value="rRNA_ssu_MeTfrase_G"/>
</dbReference>
<dbReference type="SUPFAM" id="SSF53335">
    <property type="entry name" value="S-adenosyl-L-methionine-dependent methyltransferases"/>
    <property type="match status" value="1"/>
</dbReference>
<evidence type="ECO:0000256" key="1">
    <source>
        <dbReference type="ARBA" id="ARBA00022490"/>
    </source>
</evidence>
<feature type="binding site" evidence="6">
    <location>
        <position position="116"/>
    </location>
    <ligand>
        <name>S-adenosyl-L-methionine</name>
        <dbReference type="ChEBI" id="CHEBI:59789"/>
    </ligand>
</feature>
<feature type="binding site" evidence="6">
    <location>
        <begin position="103"/>
        <end position="104"/>
    </location>
    <ligand>
        <name>S-adenosyl-L-methionine</name>
        <dbReference type="ChEBI" id="CHEBI:59789"/>
    </ligand>
</feature>
<keyword evidence="8" id="KW-1185">Reference proteome</keyword>
<keyword evidence="2 6" id="KW-0698">rRNA processing</keyword>
<dbReference type="CDD" id="cd02440">
    <property type="entry name" value="AdoMet_MTases"/>
    <property type="match status" value="1"/>
</dbReference>
<dbReference type="GO" id="GO:0032259">
    <property type="term" value="P:methylation"/>
    <property type="evidence" value="ECO:0007669"/>
    <property type="project" value="UniProtKB-KW"/>
</dbReference>
<dbReference type="EC" id="2.1.1.-" evidence="6"/>
<dbReference type="InterPro" id="IPR029063">
    <property type="entry name" value="SAM-dependent_MTases_sf"/>
</dbReference>
<comment type="subcellular location">
    <subcellularLocation>
        <location evidence="6">Cytoplasm</location>
    </subcellularLocation>
</comment>
<dbReference type="EMBL" id="JBHRZH010000019">
    <property type="protein sequence ID" value="MFC3763610.1"/>
    <property type="molecule type" value="Genomic_DNA"/>
</dbReference>
<dbReference type="RefSeq" id="WP_205115721.1">
    <property type="nucleotide sequence ID" value="NZ_JAFBCM010000001.1"/>
</dbReference>
<keyword evidence="3 6" id="KW-0489">Methyltransferase</keyword>
<dbReference type="PANTHER" id="PTHR31760">
    <property type="entry name" value="S-ADENOSYL-L-METHIONINE-DEPENDENT METHYLTRANSFERASES SUPERFAMILY PROTEIN"/>
    <property type="match status" value="1"/>
</dbReference>
<sequence>MVERFAVLLAGPGVERGLIGPREVDRLWDRHLLNCGLLAEAIGPDRLVCDLGSGAGLPGIVLAAMRPDLRVTLLEPLLRRTEFLAEALDELGLSNARVVRSRAEDHEGRYDTVTARAVAPLDRLAAWALPLCRPGGEVLAIKGERAAAELEAVTGQLPTLGASEGEIRQYGVELVTPVLTVVRLVAAERAMRQAGAGASSVRRRGRRGEAR</sequence>
<keyword evidence="5 6" id="KW-0949">S-adenosyl-L-methionine</keyword>
<comment type="caution">
    <text evidence="6">Lacks conserved residue(s) required for the propagation of feature annotation.</text>
</comment>
<dbReference type="NCBIfam" id="TIGR00138">
    <property type="entry name" value="rsmG_gidB"/>
    <property type="match status" value="1"/>
</dbReference>
<name>A0ABV7YE85_9ACTN</name>
<evidence type="ECO:0000313" key="7">
    <source>
        <dbReference type="EMBL" id="MFC3763610.1"/>
    </source>
</evidence>